<organism evidence="2">
    <name type="scientific">viral metagenome</name>
    <dbReference type="NCBI Taxonomy" id="1070528"/>
    <lineage>
        <taxon>unclassified sequences</taxon>
        <taxon>metagenomes</taxon>
        <taxon>organismal metagenomes</taxon>
    </lineage>
</organism>
<evidence type="ECO:0000256" key="1">
    <source>
        <dbReference type="SAM" id="MobiDB-lite"/>
    </source>
</evidence>
<evidence type="ECO:0000313" key="2">
    <source>
        <dbReference type="EMBL" id="QHT80140.1"/>
    </source>
</evidence>
<accession>A0A6C0HIF3</accession>
<name>A0A6C0HIF3_9ZZZZ</name>
<reference evidence="2" key="1">
    <citation type="journal article" date="2020" name="Nature">
        <title>Giant virus diversity and host interactions through global metagenomics.</title>
        <authorList>
            <person name="Schulz F."/>
            <person name="Roux S."/>
            <person name="Paez-Espino D."/>
            <person name="Jungbluth S."/>
            <person name="Walsh D.A."/>
            <person name="Denef V.J."/>
            <person name="McMahon K.D."/>
            <person name="Konstantinidis K.T."/>
            <person name="Eloe-Fadrosh E.A."/>
            <person name="Kyrpides N.C."/>
            <person name="Woyke T."/>
        </authorList>
    </citation>
    <scope>NUCLEOTIDE SEQUENCE</scope>
    <source>
        <strain evidence="2">GVMAG-M-3300023184-105</strain>
    </source>
</reference>
<dbReference type="AlphaFoldDB" id="A0A6C0HIF3"/>
<sequence length="89" mass="9669">MYPVQMQTRSQSKLSQSKPTITKTGTTKVVASPSSPVTRSQTNQTIPVFDFDESSAAWLKNKTKLGHGMYSYKVSPSGITTRSGKVLTA</sequence>
<proteinExistence type="predicted"/>
<feature type="region of interest" description="Disordered" evidence="1">
    <location>
        <begin position="1"/>
        <end position="41"/>
    </location>
</feature>
<protein>
    <submittedName>
        <fullName evidence="2">Uncharacterized protein</fullName>
    </submittedName>
</protein>
<dbReference type="EMBL" id="MN739963">
    <property type="protein sequence ID" value="QHT80140.1"/>
    <property type="molecule type" value="Genomic_DNA"/>
</dbReference>